<dbReference type="AlphaFoldDB" id="A0A641APY8"/>
<gene>
    <name evidence="2" type="ORF">ESP62_008045</name>
</gene>
<accession>A0A641APY8</accession>
<name>A0A641APY8_9ACTN</name>
<evidence type="ECO:0000313" key="3">
    <source>
        <dbReference type="Proteomes" id="UP001515100"/>
    </source>
</evidence>
<organism evidence="2 3">
    <name type="scientific">Aeromicrobium fastidiosum</name>
    <dbReference type="NCBI Taxonomy" id="52699"/>
    <lineage>
        <taxon>Bacteria</taxon>
        <taxon>Bacillati</taxon>
        <taxon>Actinomycetota</taxon>
        <taxon>Actinomycetes</taxon>
        <taxon>Propionibacteriales</taxon>
        <taxon>Nocardioidaceae</taxon>
        <taxon>Aeromicrobium</taxon>
    </lineage>
</organism>
<feature type="transmembrane region" description="Helical" evidence="1">
    <location>
        <begin position="6"/>
        <end position="28"/>
    </location>
</feature>
<dbReference type="RefSeq" id="WP_129182904.1">
    <property type="nucleotide sequence ID" value="NZ_JAGIOG010000001.1"/>
</dbReference>
<keyword evidence="1" id="KW-0812">Transmembrane</keyword>
<dbReference type="OrthoDB" id="3700439at2"/>
<sequence length="188" mass="20599">MAEPTTIWAAVAAIATVVGAVGALWTLIELKRDSRDRTRPMMTAELVPAVLTDDADLQINNRGPSPAVNVRVTFDPPLPVLEGADAEGLGTPFLQRRYASPIPTITPGMLMTNYWNSAVDDREPVPNDFTVRFDYADVRGRYYSDTYHLSLTTLRNQSGSYPANTDPAGLEKRRIKALEAIARGVGRP</sequence>
<evidence type="ECO:0000256" key="1">
    <source>
        <dbReference type="SAM" id="Phobius"/>
    </source>
</evidence>
<keyword evidence="1" id="KW-0472">Membrane</keyword>
<protein>
    <submittedName>
        <fullName evidence="2">Uncharacterized protein</fullName>
    </submittedName>
</protein>
<comment type="caution">
    <text evidence="2">The sequence shown here is derived from an EMBL/GenBank/DDBJ whole genome shotgun (WGS) entry which is preliminary data.</text>
</comment>
<keyword evidence="1" id="KW-1133">Transmembrane helix</keyword>
<keyword evidence="3" id="KW-1185">Reference proteome</keyword>
<dbReference type="Proteomes" id="UP001515100">
    <property type="component" value="Unassembled WGS sequence"/>
</dbReference>
<evidence type="ECO:0000313" key="2">
    <source>
        <dbReference type="EMBL" id="KAA1378315.1"/>
    </source>
</evidence>
<reference evidence="2" key="1">
    <citation type="submission" date="2019-09" db="EMBL/GenBank/DDBJ databases">
        <authorList>
            <person name="Li J."/>
        </authorList>
    </citation>
    <scope>NUCLEOTIDE SEQUENCE [LARGE SCALE GENOMIC DNA]</scope>
    <source>
        <strain evidence="2">NRBC 14897</strain>
    </source>
</reference>
<proteinExistence type="predicted"/>
<dbReference type="EMBL" id="SDPP02000002">
    <property type="protein sequence ID" value="KAA1378315.1"/>
    <property type="molecule type" value="Genomic_DNA"/>
</dbReference>